<dbReference type="CDD" id="cd06267">
    <property type="entry name" value="PBP1_LacI_sugar_binding-like"/>
    <property type="match status" value="1"/>
</dbReference>
<dbReference type="SUPFAM" id="SSF47413">
    <property type="entry name" value="lambda repressor-like DNA-binding domains"/>
    <property type="match status" value="1"/>
</dbReference>
<protein>
    <submittedName>
        <fullName evidence="6">LacI family transcriptional regulator</fullName>
    </submittedName>
</protein>
<evidence type="ECO:0000313" key="7">
    <source>
        <dbReference type="Proteomes" id="UP001199816"/>
    </source>
</evidence>
<dbReference type="InterPro" id="IPR000843">
    <property type="entry name" value="HTH_LacI"/>
</dbReference>
<comment type="caution">
    <text evidence="6">The sequence shown here is derived from an EMBL/GenBank/DDBJ whole genome shotgun (WGS) entry which is preliminary data.</text>
</comment>
<dbReference type="PANTHER" id="PTHR30146">
    <property type="entry name" value="LACI-RELATED TRANSCRIPTIONAL REPRESSOR"/>
    <property type="match status" value="1"/>
</dbReference>
<dbReference type="Gene3D" id="1.10.260.40">
    <property type="entry name" value="lambda repressor-like DNA-binding domains"/>
    <property type="match status" value="1"/>
</dbReference>
<dbReference type="Proteomes" id="UP001199816">
    <property type="component" value="Unassembled WGS sequence"/>
</dbReference>
<evidence type="ECO:0000256" key="4">
    <source>
        <dbReference type="ARBA" id="ARBA00023163"/>
    </source>
</evidence>
<dbReference type="SUPFAM" id="SSF53822">
    <property type="entry name" value="Periplasmic binding protein-like I"/>
    <property type="match status" value="1"/>
</dbReference>
<reference evidence="6 7" key="1">
    <citation type="submission" date="2021-11" db="EMBL/GenBank/DDBJ databases">
        <title>Genomic of Niabella pedocola.</title>
        <authorList>
            <person name="Wu T."/>
        </authorList>
    </citation>
    <scope>NUCLEOTIDE SEQUENCE [LARGE SCALE GENOMIC DNA]</scope>
    <source>
        <strain evidence="6 7">JCM 31011</strain>
    </source>
</reference>
<dbReference type="InterPro" id="IPR001761">
    <property type="entry name" value="Peripla_BP/Lac1_sug-bd_dom"/>
</dbReference>
<evidence type="ECO:0000259" key="5">
    <source>
        <dbReference type="PROSITE" id="PS50932"/>
    </source>
</evidence>
<keyword evidence="1" id="KW-0678">Repressor</keyword>
<dbReference type="Gene3D" id="3.40.50.2300">
    <property type="match status" value="2"/>
</dbReference>
<dbReference type="InterPro" id="IPR010982">
    <property type="entry name" value="Lambda_DNA-bd_dom_sf"/>
</dbReference>
<sequence>MKKGVTIKDIAAKLNMSVSTVSKALNDNSSISTMTKERVVKLANEWNYVPNEAARHFKQSKSFTLGLVIPDLLDQFYVLAINGVEAVAGANKYQVIVAQSHEDSSKEEQIIQNLISNRVDGVIIAISKNTKKTALFQRLEQTGIPVVFLSRSLNDPGFDAVVTDNAHAAELAIDYLVKKQHRRIAHLMGPKALGTSHLRHEGYRKALEKRGIPYDASLVREIDFSATQTDKMMEALFALPDPPTAFFTFKSYVSLDALRFIKAQYPQQLQQVDIVGFGNLPLIQYLDLKPSASIDENSFDMGIAAAELLLKHIENNEADPLPVSTVRIPCKLIVHQN</sequence>
<dbReference type="Pfam" id="PF00356">
    <property type="entry name" value="LacI"/>
    <property type="match status" value="1"/>
</dbReference>
<dbReference type="PANTHER" id="PTHR30146:SF148">
    <property type="entry name" value="HTH-TYPE TRANSCRIPTIONAL REPRESSOR PURR-RELATED"/>
    <property type="match status" value="1"/>
</dbReference>
<keyword evidence="7" id="KW-1185">Reference proteome</keyword>
<keyword evidence="3" id="KW-0238">DNA-binding</keyword>
<evidence type="ECO:0000256" key="3">
    <source>
        <dbReference type="ARBA" id="ARBA00023125"/>
    </source>
</evidence>
<evidence type="ECO:0000313" key="6">
    <source>
        <dbReference type="EMBL" id="MCD2425644.1"/>
    </source>
</evidence>
<dbReference type="EMBL" id="JAJNEC010000007">
    <property type="protein sequence ID" value="MCD2425644.1"/>
    <property type="molecule type" value="Genomic_DNA"/>
</dbReference>
<keyword evidence="4" id="KW-0804">Transcription</keyword>
<dbReference type="PROSITE" id="PS50932">
    <property type="entry name" value="HTH_LACI_2"/>
    <property type="match status" value="1"/>
</dbReference>
<dbReference type="CDD" id="cd01392">
    <property type="entry name" value="HTH_LacI"/>
    <property type="match status" value="1"/>
</dbReference>
<organism evidence="6 7">
    <name type="scientific">Niabella pedocola</name>
    <dbReference type="NCBI Taxonomy" id="1752077"/>
    <lineage>
        <taxon>Bacteria</taxon>
        <taxon>Pseudomonadati</taxon>
        <taxon>Bacteroidota</taxon>
        <taxon>Chitinophagia</taxon>
        <taxon>Chitinophagales</taxon>
        <taxon>Chitinophagaceae</taxon>
        <taxon>Niabella</taxon>
    </lineage>
</organism>
<dbReference type="Pfam" id="PF00532">
    <property type="entry name" value="Peripla_BP_1"/>
    <property type="match status" value="1"/>
</dbReference>
<gene>
    <name evidence="6" type="ORF">LQ567_22865</name>
</gene>
<name>A0ABS8PXU1_9BACT</name>
<evidence type="ECO:0000256" key="1">
    <source>
        <dbReference type="ARBA" id="ARBA00022491"/>
    </source>
</evidence>
<dbReference type="SMART" id="SM00354">
    <property type="entry name" value="HTH_LACI"/>
    <property type="match status" value="1"/>
</dbReference>
<accession>A0ABS8PXU1</accession>
<dbReference type="RefSeq" id="WP_231008190.1">
    <property type="nucleotide sequence ID" value="NZ_JAJNEC010000007.1"/>
</dbReference>
<dbReference type="InterPro" id="IPR028082">
    <property type="entry name" value="Peripla_BP_I"/>
</dbReference>
<keyword evidence="2" id="KW-0805">Transcription regulation</keyword>
<proteinExistence type="predicted"/>
<evidence type="ECO:0000256" key="2">
    <source>
        <dbReference type="ARBA" id="ARBA00023015"/>
    </source>
</evidence>
<feature type="domain" description="HTH lacI-type" evidence="5">
    <location>
        <begin position="5"/>
        <end position="59"/>
    </location>
</feature>